<keyword evidence="2" id="KW-1185">Reference proteome</keyword>
<dbReference type="GO" id="GO:0005759">
    <property type="term" value="C:mitochondrial matrix"/>
    <property type="evidence" value="ECO:0007669"/>
    <property type="project" value="InterPro"/>
</dbReference>
<protein>
    <submittedName>
        <fullName evidence="1">Uncharacterized protein</fullName>
    </submittedName>
</protein>
<evidence type="ECO:0000313" key="2">
    <source>
        <dbReference type="Proteomes" id="UP000689195"/>
    </source>
</evidence>
<name>A0A8S1UHU3_9CILI</name>
<dbReference type="OrthoDB" id="307362at2759"/>
<organism evidence="1 2">
    <name type="scientific">Paramecium pentaurelia</name>
    <dbReference type="NCBI Taxonomy" id="43138"/>
    <lineage>
        <taxon>Eukaryota</taxon>
        <taxon>Sar</taxon>
        <taxon>Alveolata</taxon>
        <taxon>Ciliophora</taxon>
        <taxon>Intramacronucleata</taxon>
        <taxon>Oligohymenophorea</taxon>
        <taxon>Peniculida</taxon>
        <taxon>Parameciidae</taxon>
        <taxon>Paramecium</taxon>
    </lineage>
</organism>
<sequence>MITKMPLRIARTLFSVNFPGSQIIIPQQLIEINHLFQLTEIEKMIETIPLNINHYNNDQIKWNGFKFKDFEDQLRIELSKNVENIQILICIDFQNRQQSKEQEIIDNQIIQIQNSSENYYSSFQSNSSPFSIYLTKGNGIISCYECLAYNGKIIIEMVSIIDDIEEHKQIPRQNRGLKDYNGSNHLIDESIQIDMLNYLKTFEIDSELAQFVQHVQIQKDQVLNVIYLQSKEILHD</sequence>
<gene>
    <name evidence="1" type="ORF">PPENT_87.1.T0370273</name>
</gene>
<dbReference type="Pfam" id="PF02330">
    <property type="entry name" value="MAM33"/>
    <property type="match status" value="1"/>
</dbReference>
<dbReference type="FunFam" id="3.10.280.10:FF:000013">
    <property type="entry name" value="Uncharacterized protein"/>
    <property type="match status" value="1"/>
</dbReference>
<dbReference type="Proteomes" id="UP000689195">
    <property type="component" value="Unassembled WGS sequence"/>
</dbReference>
<comment type="caution">
    <text evidence="1">The sequence shown here is derived from an EMBL/GenBank/DDBJ whole genome shotgun (WGS) entry which is preliminary data.</text>
</comment>
<proteinExistence type="predicted"/>
<dbReference type="EMBL" id="CAJJDO010000037">
    <property type="protein sequence ID" value="CAD8162246.1"/>
    <property type="molecule type" value="Genomic_DNA"/>
</dbReference>
<accession>A0A8S1UHU3</accession>
<reference evidence="1" key="1">
    <citation type="submission" date="2021-01" db="EMBL/GenBank/DDBJ databases">
        <authorList>
            <consortium name="Genoscope - CEA"/>
            <person name="William W."/>
        </authorList>
    </citation>
    <scope>NUCLEOTIDE SEQUENCE</scope>
</reference>
<evidence type="ECO:0000313" key="1">
    <source>
        <dbReference type="EMBL" id="CAD8162246.1"/>
    </source>
</evidence>
<dbReference type="AlphaFoldDB" id="A0A8S1UHU3"/>
<dbReference type="InterPro" id="IPR003428">
    <property type="entry name" value="MAM33"/>
</dbReference>